<dbReference type="OrthoDB" id="778454at2759"/>
<evidence type="ECO:0000313" key="2">
    <source>
        <dbReference type="Proteomes" id="UP000257109"/>
    </source>
</evidence>
<dbReference type="PANTHER" id="PTHR33067:SF9">
    <property type="entry name" value="RNA-DIRECTED DNA POLYMERASE"/>
    <property type="match status" value="1"/>
</dbReference>
<accession>A0A371HQ55</accession>
<evidence type="ECO:0008006" key="3">
    <source>
        <dbReference type="Google" id="ProtNLM"/>
    </source>
</evidence>
<organism evidence="1 2">
    <name type="scientific">Mucuna pruriens</name>
    <name type="common">Velvet bean</name>
    <name type="synonym">Dolichos pruriens</name>
    <dbReference type="NCBI Taxonomy" id="157652"/>
    <lineage>
        <taxon>Eukaryota</taxon>
        <taxon>Viridiplantae</taxon>
        <taxon>Streptophyta</taxon>
        <taxon>Embryophyta</taxon>
        <taxon>Tracheophyta</taxon>
        <taxon>Spermatophyta</taxon>
        <taxon>Magnoliopsida</taxon>
        <taxon>eudicotyledons</taxon>
        <taxon>Gunneridae</taxon>
        <taxon>Pentapetalae</taxon>
        <taxon>rosids</taxon>
        <taxon>fabids</taxon>
        <taxon>Fabales</taxon>
        <taxon>Fabaceae</taxon>
        <taxon>Papilionoideae</taxon>
        <taxon>50 kb inversion clade</taxon>
        <taxon>NPAAA clade</taxon>
        <taxon>indigoferoid/millettioid clade</taxon>
        <taxon>Phaseoleae</taxon>
        <taxon>Mucuna</taxon>
    </lineage>
</organism>
<name>A0A371HQ55_MUCPR</name>
<dbReference type="InterPro" id="IPR021109">
    <property type="entry name" value="Peptidase_aspartic_dom_sf"/>
</dbReference>
<keyword evidence="2" id="KW-1185">Reference proteome</keyword>
<comment type="caution">
    <text evidence="1">The sequence shown here is derived from an EMBL/GenBank/DDBJ whole genome shotgun (WGS) entry which is preliminary data.</text>
</comment>
<feature type="non-terminal residue" evidence="1">
    <location>
        <position position="1"/>
    </location>
</feature>
<dbReference type="Gene3D" id="2.40.70.10">
    <property type="entry name" value="Acid Proteases"/>
    <property type="match status" value="1"/>
</dbReference>
<sequence>MVNEVGAIDNLRLENQLKKLTSLVRKLVIGQHQPSTTARVCGIFTSVENPTNMCSTLQETESNHSEIVGSIGGYQYGKQPYQSRPYDSQQFGRQQYQPNPIQGQYPAQKFKSAQAKSKIPSTTIPIVVTTKSAITEQLTIFRGPDETVGDKQPRVSADYKLQQHAISAKFKCHDLRPQNAASIVSQLRLARSKNLLLQIIPNQRGNASVVSLRSGRELPQNVAPQQWSRPANAKSKLEADSLTLLVRKVETDKDLLKMFWKVEIYILLLDDIKKIPKYAKFLKELYVHKRKKMKGEVELEGVVLALTKNEVATASHKTLPKKCQDSEIFSFPCTIGECTFSNAKVDLGASINVMPTSIYKSLNFRDLEPTGMTIQLANRSVV</sequence>
<gene>
    <name evidence="1" type="ORF">CR513_11286</name>
</gene>
<dbReference type="EMBL" id="QJKJ01001979">
    <property type="protein sequence ID" value="RDY04926.1"/>
    <property type="molecule type" value="Genomic_DNA"/>
</dbReference>
<reference evidence="1" key="1">
    <citation type="submission" date="2018-05" db="EMBL/GenBank/DDBJ databases">
        <title>Draft genome of Mucuna pruriens seed.</title>
        <authorList>
            <person name="Nnadi N.E."/>
            <person name="Vos R."/>
            <person name="Hasami M.H."/>
            <person name="Devisetty U.K."/>
            <person name="Aguiy J.C."/>
        </authorList>
    </citation>
    <scope>NUCLEOTIDE SEQUENCE [LARGE SCALE GENOMIC DNA]</scope>
    <source>
        <strain evidence="1">JCA_2017</strain>
    </source>
</reference>
<protein>
    <recommendedName>
        <fullName evidence="3">Reverse transcriptase domain-containing protein</fullName>
    </recommendedName>
</protein>
<dbReference type="Proteomes" id="UP000257109">
    <property type="component" value="Unassembled WGS sequence"/>
</dbReference>
<proteinExistence type="predicted"/>
<evidence type="ECO:0000313" key="1">
    <source>
        <dbReference type="EMBL" id="RDY04926.1"/>
    </source>
</evidence>
<dbReference type="PANTHER" id="PTHR33067">
    <property type="entry name" value="RNA-DIRECTED DNA POLYMERASE-RELATED"/>
    <property type="match status" value="1"/>
</dbReference>
<dbReference type="AlphaFoldDB" id="A0A371HQ55"/>